<dbReference type="RefSeq" id="WP_088755229.1">
    <property type="nucleotide sequence ID" value="NZ_JARJFG010000054.1"/>
</dbReference>
<dbReference type="Gene3D" id="1.10.260.40">
    <property type="entry name" value="lambda repressor-like DNA-binding domains"/>
    <property type="match status" value="1"/>
</dbReference>
<evidence type="ECO:0000256" key="2">
    <source>
        <dbReference type="ARBA" id="ARBA00023125"/>
    </source>
</evidence>
<sequence>MAPMPEHRAFPVDPSSDPSPKSRDDDSAEPRRRGPRKSGGGITLRDVAQLAGVAPITASRALNTPSAVSPKVLQKVREAVEKTGYVPNLLAGGLASNKSRLVAVVVPTVIGPVFQEIVHTLTETLAAAGYQVMLGQSGYENSREDALLEAIIGRRPDGVVLTGIMRSAEARKRLLASGIPVVETWDLTPTPIDMLVGFSHEAIGREVARYLHARGRRKVAVVGGRDERSQRRMNAFAQECAALGMQKGRGEVPMHHVVAPTTLGQGRQGLAELLQAQPDLDAIFCSSDLLALGVMIEAQSRGIAIPGQLAVVGFGDLEFSRDLQPRLTTVRIDGTGIGQRAARFIIDRASGIEVRERIVDVGFSIVARDSA</sequence>
<keyword evidence="3" id="KW-0804">Transcription</keyword>
<dbReference type="CDD" id="cd01392">
    <property type="entry name" value="HTH_LacI"/>
    <property type="match status" value="1"/>
</dbReference>
<protein>
    <submittedName>
        <fullName evidence="6">GntR family transcriptional regulator</fullName>
    </submittedName>
</protein>
<keyword evidence="7" id="KW-1185">Reference proteome</keyword>
<keyword evidence="1" id="KW-0805">Transcription regulation</keyword>
<dbReference type="Pfam" id="PF00356">
    <property type="entry name" value="LacI"/>
    <property type="match status" value="1"/>
</dbReference>
<dbReference type="AlphaFoldDB" id="A0A225ST95"/>
<dbReference type="Pfam" id="PF13377">
    <property type="entry name" value="Peripla_BP_3"/>
    <property type="match status" value="1"/>
</dbReference>
<comment type="caution">
    <text evidence="6">The sequence shown here is derived from an EMBL/GenBank/DDBJ whole genome shotgun (WGS) entry which is preliminary data.</text>
</comment>
<accession>A0A225ST95</accession>
<keyword evidence="2" id="KW-0238">DNA-binding</keyword>
<organism evidence="6 7">
    <name type="scientific">Herbaspirillum aquaticum</name>
    <dbReference type="NCBI Taxonomy" id="568783"/>
    <lineage>
        <taxon>Bacteria</taxon>
        <taxon>Pseudomonadati</taxon>
        <taxon>Pseudomonadota</taxon>
        <taxon>Betaproteobacteria</taxon>
        <taxon>Burkholderiales</taxon>
        <taxon>Oxalobacteraceae</taxon>
        <taxon>Herbaspirillum</taxon>
    </lineage>
</organism>
<evidence type="ECO:0000256" key="1">
    <source>
        <dbReference type="ARBA" id="ARBA00023015"/>
    </source>
</evidence>
<dbReference type="PANTHER" id="PTHR30146:SF33">
    <property type="entry name" value="TRANSCRIPTIONAL REGULATOR"/>
    <property type="match status" value="1"/>
</dbReference>
<dbReference type="PROSITE" id="PS50932">
    <property type="entry name" value="HTH_LACI_2"/>
    <property type="match status" value="1"/>
</dbReference>
<evidence type="ECO:0000259" key="5">
    <source>
        <dbReference type="PROSITE" id="PS50932"/>
    </source>
</evidence>
<reference evidence="6 7" key="1">
    <citation type="journal article" date="2010" name="Int. J. Syst. Evol. Microbiol.">
        <title>Reclassification of Herbaspirillum putei as a later heterotypic synonym of Herbaspirillum huttiense, with the description of H. huttiense subsp. huttiense subsp. nov. and H. huttiense subsp. putei subsp. nov., comb. nov., and description of Herbaspirillum aquaticum sp. nov.</title>
        <authorList>
            <person name="Dobritsa A.P."/>
            <person name="Reddy M.C."/>
            <person name="Samadpour M."/>
        </authorList>
    </citation>
    <scope>NUCLEOTIDE SEQUENCE [LARGE SCALE GENOMIC DNA]</scope>
    <source>
        <strain evidence="6 7">IEH 4430</strain>
    </source>
</reference>
<dbReference type="GO" id="GO:0003700">
    <property type="term" value="F:DNA-binding transcription factor activity"/>
    <property type="evidence" value="ECO:0007669"/>
    <property type="project" value="TreeGrafter"/>
</dbReference>
<dbReference type="PANTHER" id="PTHR30146">
    <property type="entry name" value="LACI-RELATED TRANSCRIPTIONAL REPRESSOR"/>
    <property type="match status" value="1"/>
</dbReference>
<feature type="compositionally biased region" description="Basic and acidic residues" evidence="4">
    <location>
        <begin position="1"/>
        <end position="10"/>
    </location>
</feature>
<name>A0A225ST95_9BURK</name>
<gene>
    <name evidence="6" type="ORF">CEJ45_11390</name>
</gene>
<dbReference type="InterPro" id="IPR046335">
    <property type="entry name" value="LacI/GalR-like_sensor"/>
</dbReference>
<evidence type="ECO:0000256" key="3">
    <source>
        <dbReference type="ARBA" id="ARBA00023163"/>
    </source>
</evidence>
<dbReference type="InterPro" id="IPR000843">
    <property type="entry name" value="HTH_LacI"/>
</dbReference>
<dbReference type="Proteomes" id="UP000214747">
    <property type="component" value="Unassembled WGS sequence"/>
</dbReference>
<feature type="compositionally biased region" description="Basic and acidic residues" evidence="4">
    <location>
        <begin position="20"/>
        <end position="32"/>
    </location>
</feature>
<dbReference type="InterPro" id="IPR028082">
    <property type="entry name" value="Peripla_BP_I"/>
</dbReference>
<evidence type="ECO:0000313" key="6">
    <source>
        <dbReference type="EMBL" id="OWY34443.1"/>
    </source>
</evidence>
<dbReference type="InterPro" id="IPR010982">
    <property type="entry name" value="Lambda_DNA-bd_dom_sf"/>
</dbReference>
<evidence type="ECO:0000313" key="7">
    <source>
        <dbReference type="Proteomes" id="UP000214747"/>
    </source>
</evidence>
<dbReference type="EMBL" id="NJGV01000009">
    <property type="protein sequence ID" value="OWY34443.1"/>
    <property type="molecule type" value="Genomic_DNA"/>
</dbReference>
<proteinExistence type="predicted"/>
<dbReference type="SMART" id="SM00354">
    <property type="entry name" value="HTH_LACI"/>
    <property type="match status" value="1"/>
</dbReference>
<dbReference type="GO" id="GO:0000976">
    <property type="term" value="F:transcription cis-regulatory region binding"/>
    <property type="evidence" value="ECO:0007669"/>
    <property type="project" value="TreeGrafter"/>
</dbReference>
<dbReference type="Gene3D" id="3.40.50.2300">
    <property type="match status" value="2"/>
</dbReference>
<evidence type="ECO:0000256" key="4">
    <source>
        <dbReference type="SAM" id="MobiDB-lite"/>
    </source>
</evidence>
<feature type="domain" description="HTH lacI-type" evidence="5">
    <location>
        <begin position="42"/>
        <end position="96"/>
    </location>
</feature>
<dbReference type="CDD" id="cd01575">
    <property type="entry name" value="PBP1_GntR"/>
    <property type="match status" value="1"/>
</dbReference>
<dbReference type="SUPFAM" id="SSF47413">
    <property type="entry name" value="lambda repressor-like DNA-binding domains"/>
    <property type="match status" value="1"/>
</dbReference>
<feature type="region of interest" description="Disordered" evidence="4">
    <location>
        <begin position="1"/>
        <end position="42"/>
    </location>
</feature>
<dbReference type="SUPFAM" id="SSF53822">
    <property type="entry name" value="Periplasmic binding protein-like I"/>
    <property type="match status" value="1"/>
</dbReference>